<dbReference type="OrthoDB" id="1827734at2"/>
<protein>
    <submittedName>
        <fullName evidence="2">Uncharacterized protein</fullName>
    </submittedName>
</protein>
<accession>A0A011VZY8</accession>
<name>A0A011VZY8_RUMAL</name>
<dbReference type="PATRIC" id="fig|1341156.4.peg.1581"/>
<dbReference type="RefSeq" id="WP_037286008.1">
    <property type="nucleotide sequence ID" value="NZ_JEOB01000002.1"/>
</dbReference>
<dbReference type="AlphaFoldDB" id="A0A011VZY8"/>
<proteinExistence type="predicted"/>
<keyword evidence="3" id="KW-1185">Reference proteome</keyword>
<feature type="signal peptide" evidence="1">
    <location>
        <begin position="1"/>
        <end position="30"/>
    </location>
</feature>
<feature type="chain" id="PRO_5039366379" evidence="1">
    <location>
        <begin position="31"/>
        <end position="526"/>
    </location>
</feature>
<sequence>MTKIKKIFSGITALTLALTCGCGLSMSASAELKVGDSKAYKGTGYLAKYEVLSIDRQGKTTVKVTLKNTSKKKINNWAVGFDEDYWRVEDVKNGRLFNTEYSYNTVIRDSGTNGSVAPDECVSFSLTMSDNYYDLPERLKVYSDINKSNTVDELNSAARNCYNVIAELLADEETLGTPIEKCFEDGLFANSNSNGGMKTGFNYKYKETGDNVINATASQYARGNISVYVGRTTYDDEKGVFVQVKDNKTGMVGQFPRSTNGTAKWGTFDLNAPVYAKDFNYIELNDAAKDAYNTVAEYIADLETQGLDFKGIFENGSFPNAHTKDGLLIDFTASLTDCDKLINDELKCYNNGMIVYVGTNSIDDYGYPKFFVQAKDPKTGMVGQYPHPTLGEATWGTFDINAPMPPLSQKSLNGISKTVFNIVWEYFSELETEGYDAWECYNNGCFAKASTIEGLKISQEAELTDGDKAINDELKCIGLDYEGMIVHVGKTEIKGEDIFFVEVKDPKTGRIGLYPDPKDLYGKGQT</sequence>
<dbReference type="PROSITE" id="PS51257">
    <property type="entry name" value="PROKAR_LIPOPROTEIN"/>
    <property type="match status" value="1"/>
</dbReference>
<comment type="caution">
    <text evidence="2">The sequence shown here is derived from an EMBL/GenBank/DDBJ whole genome shotgun (WGS) entry which is preliminary data.</text>
</comment>
<evidence type="ECO:0000256" key="1">
    <source>
        <dbReference type="SAM" id="SignalP"/>
    </source>
</evidence>
<keyword evidence="1" id="KW-0732">Signal</keyword>
<evidence type="ECO:0000313" key="3">
    <source>
        <dbReference type="Proteomes" id="UP000021369"/>
    </source>
</evidence>
<dbReference type="EMBL" id="JEOB01000002">
    <property type="protein sequence ID" value="EXM40108.1"/>
    <property type="molecule type" value="Genomic_DNA"/>
</dbReference>
<dbReference type="InterPro" id="IPR008965">
    <property type="entry name" value="CBM2/CBM3_carb-bd_dom_sf"/>
</dbReference>
<gene>
    <name evidence="2" type="ORF">RASY3_05820</name>
</gene>
<dbReference type="GO" id="GO:0004553">
    <property type="term" value="F:hydrolase activity, hydrolyzing O-glycosyl compounds"/>
    <property type="evidence" value="ECO:0007669"/>
    <property type="project" value="InterPro"/>
</dbReference>
<dbReference type="InterPro" id="IPR012291">
    <property type="entry name" value="CBM2_carb-bd_dom_sf"/>
</dbReference>
<reference evidence="2 3" key="1">
    <citation type="submission" date="2013-06" db="EMBL/GenBank/DDBJ databases">
        <title>Rumen cellulosomics: divergent fiber-degrading strategies revealed by comparative genome-wide analysis of six Ruminococcal strains.</title>
        <authorList>
            <person name="Dassa B."/>
            <person name="Borovok I."/>
            <person name="Lamed R."/>
            <person name="Flint H."/>
            <person name="Yeoman C.J."/>
            <person name="White B."/>
            <person name="Bayer E.A."/>
        </authorList>
    </citation>
    <scope>NUCLEOTIDE SEQUENCE [LARGE SCALE GENOMIC DNA]</scope>
    <source>
        <strain evidence="2 3">SY3</strain>
    </source>
</reference>
<dbReference type="Proteomes" id="UP000021369">
    <property type="component" value="Unassembled WGS sequence"/>
</dbReference>
<dbReference type="SUPFAM" id="SSF49384">
    <property type="entry name" value="Carbohydrate-binding domain"/>
    <property type="match status" value="1"/>
</dbReference>
<evidence type="ECO:0000313" key="2">
    <source>
        <dbReference type="EMBL" id="EXM40108.1"/>
    </source>
</evidence>
<dbReference type="Gene3D" id="2.60.40.290">
    <property type="match status" value="1"/>
</dbReference>
<dbReference type="GO" id="GO:0030247">
    <property type="term" value="F:polysaccharide binding"/>
    <property type="evidence" value="ECO:0007669"/>
    <property type="project" value="InterPro"/>
</dbReference>
<organism evidence="2 3">
    <name type="scientific">Ruminococcus albus SY3</name>
    <dbReference type="NCBI Taxonomy" id="1341156"/>
    <lineage>
        <taxon>Bacteria</taxon>
        <taxon>Bacillati</taxon>
        <taxon>Bacillota</taxon>
        <taxon>Clostridia</taxon>
        <taxon>Eubacteriales</taxon>
        <taxon>Oscillospiraceae</taxon>
        <taxon>Ruminococcus</taxon>
    </lineage>
</organism>